<reference evidence="4 7" key="1">
    <citation type="submission" date="2019-06" db="EMBL/GenBank/DDBJ databases">
        <title>Evolution of Burkholderia multivorans in the lungs of Cystic Fibrosis patients.</title>
        <authorList>
            <person name="Moreira L.M."/>
        </authorList>
    </citation>
    <scope>NUCLEOTIDE SEQUENCE [LARGE SCALE GENOMIC DNA]</scope>
    <source>
        <strain evidence="4 7">VC13239</strain>
    </source>
</reference>
<dbReference type="Pfam" id="PF01596">
    <property type="entry name" value="Methyltransf_3"/>
    <property type="match status" value="1"/>
</dbReference>
<dbReference type="GeneID" id="93167833"/>
<dbReference type="GO" id="GO:0008757">
    <property type="term" value="F:S-adenosylmethionine-dependent methyltransferase activity"/>
    <property type="evidence" value="ECO:0007669"/>
    <property type="project" value="TreeGrafter"/>
</dbReference>
<keyword evidence="2 5" id="KW-0808">Transferase</keyword>
<dbReference type="EMBL" id="CABVPP010000003">
    <property type="protein sequence ID" value="VWB20534.1"/>
    <property type="molecule type" value="Genomic_DNA"/>
</dbReference>
<evidence type="ECO:0000256" key="1">
    <source>
        <dbReference type="ARBA" id="ARBA00022603"/>
    </source>
</evidence>
<gene>
    <name evidence="5" type="ORF">BPS26883_00818</name>
    <name evidence="4" type="ORF">FEQ00_02011</name>
</gene>
<sequence length="222" mass="23471">MDQDQWNRVDAYFSATLVPSDDALDAALAASEAAGLPAINVAPNQGKLLQLLATIRGARRILEVGTLGGYSTIWLARALPPGGRLVTLELNPAHAKVATQNIARAGFAEAVSVVVGSAKDSLARLIADGEAPFDFIFIDADKDNNRAYLDAALKLSRPGTVIVVDNVVRRGRVADPDNRDPDVVGVREGFARIAAEPRLTTTAVQTVGQKGWDGFSISIVGE</sequence>
<evidence type="ECO:0000256" key="3">
    <source>
        <dbReference type="ARBA" id="ARBA00022691"/>
    </source>
</evidence>
<dbReference type="InterPro" id="IPR002935">
    <property type="entry name" value="SAM_O-MeTrfase"/>
</dbReference>
<dbReference type="InterPro" id="IPR050362">
    <property type="entry name" value="Cation-dep_OMT"/>
</dbReference>
<keyword evidence="3" id="KW-0949">S-adenosyl-L-methionine</keyword>
<dbReference type="PANTHER" id="PTHR10509:SF14">
    <property type="entry name" value="CAFFEOYL-COA O-METHYLTRANSFERASE 3-RELATED"/>
    <property type="match status" value="1"/>
</dbReference>
<dbReference type="SUPFAM" id="SSF53335">
    <property type="entry name" value="S-adenosyl-L-methionine-dependent methyltransferases"/>
    <property type="match status" value="1"/>
</dbReference>
<dbReference type="GO" id="GO:0008171">
    <property type="term" value="F:O-methyltransferase activity"/>
    <property type="evidence" value="ECO:0007669"/>
    <property type="project" value="InterPro"/>
</dbReference>
<dbReference type="EC" id="2.1.1.-" evidence="4"/>
<keyword evidence="7" id="KW-1185">Reference proteome</keyword>
<organism evidence="5 6">
    <name type="scientific">Burkholderia pseudomultivorans</name>
    <dbReference type="NCBI Taxonomy" id="1207504"/>
    <lineage>
        <taxon>Bacteria</taxon>
        <taxon>Pseudomonadati</taxon>
        <taxon>Pseudomonadota</taxon>
        <taxon>Betaproteobacteria</taxon>
        <taxon>Burkholderiales</taxon>
        <taxon>Burkholderiaceae</taxon>
        <taxon>Burkholderia</taxon>
        <taxon>Burkholderia cepacia complex</taxon>
    </lineage>
</organism>
<evidence type="ECO:0000313" key="6">
    <source>
        <dbReference type="Proteomes" id="UP000494162"/>
    </source>
</evidence>
<dbReference type="Gene3D" id="3.40.50.150">
    <property type="entry name" value="Vaccinia Virus protein VP39"/>
    <property type="match status" value="1"/>
</dbReference>
<dbReference type="GO" id="GO:0032259">
    <property type="term" value="P:methylation"/>
    <property type="evidence" value="ECO:0007669"/>
    <property type="project" value="UniProtKB-KW"/>
</dbReference>
<evidence type="ECO:0000313" key="5">
    <source>
        <dbReference type="EMBL" id="VWB20534.1"/>
    </source>
</evidence>
<evidence type="ECO:0000313" key="4">
    <source>
        <dbReference type="EMBL" id="MDR8753596.1"/>
    </source>
</evidence>
<dbReference type="Proteomes" id="UP001248067">
    <property type="component" value="Unassembled WGS sequence"/>
</dbReference>
<protein>
    <submittedName>
        <fullName evidence="5">O-methyltransferase</fullName>
        <ecNumber evidence="4">2.1.1.-</ecNumber>
    </submittedName>
</protein>
<dbReference type="AlphaFoldDB" id="A0A6P2HUF0"/>
<accession>A0A6P2HUF0</accession>
<dbReference type="InterPro" id="IPR029063">
    <property type="entry name" value="SAM-dependent_MTases_sf"/>
</dbReference>
<evidence type="ECO:0000256" key="2">
    <source>
        <dbReference type="ARBA" id="ARBA00022679"/>
    </source>
</evidence>
<name>A0A6P2HUF0_9BURK</name>
<dbReference type="RefSeq" id="WP_174901575.1">
    <property type="nucleotide sequence ID" value="NZ_CABVPP010000003.1"/>
</dbReference>
<evidence type="ECO:0000313" key="7">
    <source>
        <dbReference type="Proteomes" id="UP001248067"/>
    </source>
</evidence>
<proteinExistence type="predicted"/>
<keyword evidence="1 5" id="KW-0489">Methyltransferase</keyword>
<reference evidence="5 6" key="2">
    <citation type="submission" date="2019-09" db="EMBL/GenBank/DDBJ databases">
        <authorList>
            <person name="Depoorter E."/>
        </authorList>
    </citation>
    <scope>NUCLEOTIDE SEQUENCE [LARGE SCALE GENOMIC DNA]</scope>
    <source>
        <strain evidence="5">LMG 26883</strain>
    </source>
</reference>
<dbReference type="PROSITE" id="PS51682">
    <property type="entry name" value="SAM_OMT_I"/>
    <property type="match status" value="1"/>
</dbReference>
<dbReference type="PANTHER" id="PTHR10509">
    <property type="entry name" value="O-METHYLTRANSFERASE-RELATED"/>
    <property type="match status" value="1"/>
</dbReference>
<dbReference type="CDD" id="cd02440">
    <property type="entry name" value="AdoMet_MTases"/>
    <property type="match status" value="1"/>
</dbReference>
<dbReference type="Proteomes" id="UP000494162">
    <property type="component" value="Unassembled WGS sequence"/>
</dbReference>
<dbReference type="EMBL" id="VJSY01000012">
    <property type="protein sequence ID" value="MDR8753596.1"/>
    <property type="molecule type" value="Genomic_DNA"/>
</dbReference>